<evidence type="ECO:0000313" key="4">
    <source>
        <dbReference type="EMBL" id="PHJ21686.1"/>
    </source>
</evidence>
<dbReference type="Gene3D" id="2.130.10.30">
    <property type="entry name" value="Regulator of chromosome condensation 1/beta-lactamase-inhibitor protein II"/>
    <property type="match status" value="2"/>
</dbReference>
<dbReference type="InterPro" id="IPR051210">
    <property type="entry name" value="Ub_ligase/GEF_domain"/>
</dbReference>
<evidence type="ECO:0000256" key="3">
    <source>
        <dbReference type="SAM" id="MobiDB-lite"/>
    </source>
</evidence>
<dbReference type="OrthoDB" id="8068875at2759"/>
<feature type="region of interest" description="Disordered" evidence="3">
    <location>
        <begin position="300"/>
        <end position="320"/>
    </location>
</feature>
<proteinExistence type="predicted"/>
<evidence type="ECO:0000256" key="2">
    <source>
        <dbReference type="PROSITE-ProRule" id="PRU00235"/>
    </source>
</evidence>
<protein>
    <submittedName>
        <fullName evidence="4">Regulator of chromosome condensation repeat-containing protein</fullName>
    </submittedName>
</protein>
<dbReference type="InterPro" id="IPR009091">
    <property type="entry name" value="RCC1/BLIP-II"/>
</dbReference>
<feature type="region of interest" description="Disordered" evidence="3">
    <location>
        <begin position="48"/>
        <end position="85"/>
    </location>
</feature>
<dbReference type="VEuPathDB" id="ToxoDB:CSUI_004473"/>
<accession>A0A2C6L1H4</accession>
<feature type="compositionally biased region" description="Polar residues" evidence="3">
    <location>
        <begin position="68"/>
        <end position="77"/>
    </location>
</feature>
<feature type="repeat" description="RCC1" evidence="2">
    <location>
        <begin position="407"/>
        <end position="473"/>
    </location>
</feature>
<feature type="compositionally biased region" description="Basic and acidic residues" evidence="3">
    <location>
        <begin position="301"/>
        <end position="320"/>
    </location>
</feature>
<dbReference type="EMBL" id="MIGC01002083">
    <property type="protein sequence ID" value="PHJ21686.1"/>
    <property type="molecule type" value="Genomic_DNA"/>
</dbReference>
<dbReference type="AlphaFoldDB" id="A0A2C6L1H4"/>
<keyword evidence="5" id="KW-1185">Reference proteome</keyword>
<feature type="repeat" description="RCC1" evidence="2">
    <location>
        <begin position="474"/>
        <end position="565"/>
    </location>
</feature>
<dbReference type="PROSITE" id="PS00626">
    <property type="entry name" value="RCC1_2"/>
    <property type="match status" value="1"/>
</dbReference>
<dbReference type="RefSeq" id="XP_067923366.1">
    <property type="nucleotide sequence ID" value="XM_068064664.1"/>
</dbReference>
<evidence type="ECO:0000256" key="1">
    <source>
        <dbReference type="ARBA" id="ARBA00022737"/>
    </source>
</evidence>
<feature type="region of interest" description="Disordered" evidence="3">
    <location>
        <begin position="701"/>
        <end position="737"/>
    </location>
</feature>
<dbReference type="Proteomes" id="UP000221165">
    <property type="component" value="Unassembled WGS sequence"/>
</dbReference>
<keyword evidence="1" id="KW-0677">Repeat</keyword>
<evidence type="ECO:0000313" key="5">
    <source>
        <dbReference type="Proteomes" id="UP000221165"/>
    </source>
</evidence>
<dbReference type="PANTHER" id="PTHR22870:SF408">
    <property type="entry name" value="OS09G0560450 PROTEIN"/>
    <property type="match status" value="1"/>
</dbReference>
<reference evidence="4 5" key="1">
    <citation type="journal article" date="2017" name="Int. J. Parasitol.">
        <title>The genome of the protozoan parasite Cystoisospora suis and a reverse vaccinology approach to identify vaccine candidates.</title>
        <authorList>
            <person name="Palmieri N."/>
            <person name="Shrestha A."/>
            <person name="Ruttkowski B."/>
            <person name="Beck T."/>
            <person name="Vogl C."/>
            <person name="Tomley F."/>
            <person name="Blake D.P."/>
            <person name="Joachim A."/>
        </authorList>
    </citation>
    <scope>NUCLEOTIDE SEQUENCE [LARGE SCALE GENOMIC DNA]</scope>
    <source>
        <strain evidence="4 5">Wien I</strain>
    </source>
</reference>
<comment type="caution">
    <text evidence="4">The sequence shown here is derived from an EMBL/GenBank/DDBJ whole genome shotgun (WGS) entry which is preliminary data.</text>
</comment>
<dbReference type="Pfam" id="PF13540">
    <property type="entry name" value="RCC1_2"/>
    <property type="match status" value="3"/>
</dbReference>
<gene>
    <name evidence="4" type="ORF">CSUI_004473</name>
</gene>
<dbReference type="PANTHER" id="PTHR22870">
    <property type="entry name" value="REGULATOR OF CHROMOSOME CONDENSATION"/>
    <property type="match status" value="1"/>
</dbReference>
<dbReference type="InterPro" id="IPR000408">
    <property type="entry name" value="Reg_chr_condens"/>
</dbReference>
<name>A0A2C6L1H4_9APIC</name>
<dbReference type="SUPFAM" id="SSF50985">
    <property type="entry name" value="RCC1/BLIP-II"/>
    <property type="match status" value="1"/>
</dbReference>
<organism evidence="4 5">
    <name type="scientific">Cystoisospora suis</name>
    <dbReference type="NCBI Taxonomy" id="483139"/>
    <lineage>
        <taxon>Eukaryota</taxon>
        <taxon>Sar</taxon>
        <taxon>Alveolata</taxon>
        <taxon>Apicomplexa</taxon>
        <taxon>Conoidasida</taxon>
        <taxon>Coccidia</taxon>
        <taxon>Eucoccidiorida</taxon>
        <taxon>Eimeriorina</taxon>
        <taxon>Sarcocystidae</taxon>
        <taxon>Cystoisospora</taxon>
    </lineage>
</organism>
<dbReference type="PROSITE" id="PS50012">
    <property type="entry name" value="RCC1_3"/>
    <property type="match status" value="2"/>
</dbReference>
<sequence>MASQVPFPAFISFCRTRDPRARVLIGGLAAALLYGTTGSLFNRRVVSRPSGKNFTPLQGQREDGSPLLTFSETSHPGNSPCRDISHMSKKRNSAYLMNRKGRQSPESNGPQQTPAAILRRSNADKLIRFPVPTKRSDSIVVQCAAQEDAKTLDPPTTGGKKNQEIFVWGSRAAFPGGAPTDVMRPTEVTWFAEHSSPWSKLSFGPNFGVAVNAQGEAAIWGSFRKSGSEPIEVASEENRNDDLCFTGPFLLSLPFHVLDAQCSAVEIFFLASDGRVFVLDDLPSLLQNVFCKTAGSQQSAKRVDSEQKPQHGKHAEESPKWRSEMALTIPAYRGLTVSEQGGITVASVEGVSQLEGLPPSSHPSSSGCRLSRWLRTCLTFAIGGFFEDRVVKMSIGNSHAAFVTKNGALYCCGSNDFGQCGVKPKASDDASLHVSMTKVDFSGCAPRREGDNREPFIVEVSCGLRHTVCLCKDGQAYTFGDDSKIQLGLGDTRSNQQEVAGTTYMERARGNTFTSPKAASYFYADRHIQPSPVAVMPPTGVPGVQNCVASKVEAGDDFTLVLYEDVHQGYSDELLKRNSLVCCGETARGQCGRTLQQQQQVSAPVVFPRSASTVVSPSTPGARAASSRYVSGPSSVFRVETLSCGSQHCLALMASKQVVGWGFNAHGQVGTGPKVKGTISPPKTICLDANPGPVNSNVGSLSHMSMGTGPQEPDRKAEQARATQVKGSEGGRLHPPLPRYLRKREDRVFEVSNVFCKFDSSGIIRVAAS</sequence>
<dbReference type="GeneID" id="94427875"/>